<dbReference type="Proteomes" id="UP000325780">
    <property type="component" value="Unassembled WGS sequence"/>
</dbReference>
<keyword evidence="1" id="KW-0862">Zinc</keyword>
<dbReference type="EMBL" id="ML742043">
    <property type="protein sequence ID" value="KAE8153142.1"/>
    <property type="molecule type" value="Genomic_DNA"/>
</dbReference>
<dbReference type="InterPro" id="IPR001841">
    <property type="entry name" value="Znf_RING"/>
</dbReference>
<feature type="domain" description="RING-type" evidence="3">
    <location>
        <begin position="259"/>
        <end position="351"/>
    </location>
</feature>
<dbReference type="Gene3D" id="3.30.40.10">
    <property type="entry name" value="Zinc/RING finger domain, C3HC4 (zinc finger)"/>
    <property type="match status" value="1"/>
</dbReference>
<dbReference type="PANTHER" id="PTHR21540:SF0">
    <property type="entry name" value="PHD FAMILY PROTEIN"/>
    <property type="match status" value="1"/>
</dbReference>
<protein>
    <recommendedName>
        <fullName evidence="3">RING-type domain-containing protein</fullName>
    </recommendedName>
</protein>
<feature type="region of interest" description="Disordered" evidence="2">
    <location>
        <begin position="263"/>
        <end position="307"/>
    </location>
</feature>
<dbReference type="InterPro" id="IPR013083">
    <property type="entry name" value="Znf_RING/FYVE/PHD"/>
</dbReference>
<organism evidence="4 5">
    <name type="scientific">Aspergillus avenaceus</name>
    <dbReference type="NCBI Taxonomy" id="36643"/>
    <lineage>
        <taxon>Eukaryota</taxon>
        <taxon>Fungi</taxon>
        <taxon>Dikarya</taxon>
        <taxon>Ascomycota</taxon>
        <taxon>Pezizomycotina</taxon>
        <taxon>Eurotiomycetes</taxon>
        <taxon>Eurotiomycetidae</taxon>
        <taxon>Eurotiales</taxon>
        <taxon>Aspergillaceae</taxon>
        <taxon>Aspergillus</taxon>
        <taxon>Aspergillus subgen. Circumdati</taxon>
    </lineage>
</organism>
<accession>A0A5N6U3K0</accession>
<keyword evidence="1" id="KW-0863">Zinc-finger</keyword>
<evidence type="ECO:0000313" key="5">
    <source>
        <dbReference type="Proteomes" id="UP000325780"/>
    </source>
</evidence>
<feature type="region of interest" description="Disordered" evidence="2">
    <location>
        <begin position="150"/>
        <end position="251"/>
    </location>
</feature>
<dbReference type="InterPro" id="IPR039903">
    <property type="entry name" value="Zswim2"/>
</dbReference>
<dbReference type="PANTHER" id="PTHR21540">
    <property type="entry name" value="RING FINGER AND SWIM DOMAIN-CONTAINING PROTEIN 2"/>
    <property type="match status" value="1"/>
</dbReference>
<dbReference type="GO" id="GO:0008270">
    <property type="term" value="F:zinc ion binding"/>
    <property type="evidence" value="ECO:0007669"/>
    <property type="project" value="UniProtKB-KW"/>
</dbReference>
<sequence length="356" mass="40017">MSTLHSNIAYLRSPSFTPRQSHLCDVIGLYPEEEAFCAGYAPSQGRRCKCRTNAADRRTACNLLGQANDRFRAGIDVDDLLDALAPLVLCRRFHRYQADDLTTIWRRRLRSSQPSPRPAQRAEEDDFVREVYIAGLHQKIDELAADLRRAERERDATPTPPGRRVISREITTNPTLVEATAVPASPPRMVFRSPTTGQGRSASATTTHEQARNDPLTNGSTPSTPSAERSRPTDRASSPSTPTPHIQPSAVRRRIEGECSICTMPLQGPDQSTARDEESRSQNDDNHQTQREGQREQSTERDTNGRSTSEELVWCKAQCGHNYHKACMDEWISQCQQNEDYPRPANCPTCRCAWRS</sequence>
<dbReference type="GO" id="GO:0061630">
    <property type="term" value="F:ubiquitin protein ligase activity"/>
    <property type="evidence" value="ECO:0007669"/>
    <property type="project" value="InterPro"/>
</dbReference>
<feature type="compositionally biased region" description="Polar residues" evidence="2">
    <location>
        <begin position="215"/>
        <end position="227"/>
    </location>
</feature>
<gene>
    <name evidence="4" type="ORF">BDV25DRAFT_150014</name>
</gene>
<evidence type="ECO:0000256" key="2">
    <source>
        <dbReference type="SAM" id="MobiDB-lite"/>
    </source>
</evidence>
<dbReference type="SUPFAM" id="SSF57850">
    <property type="entry name" value="RING/U-box"/>
    <property type="match status" value="1"/>
</dbReference>
<keyword evidence="5" id="KW-1185">Reference proteome</keyword>
<feature type="compositionally biased region" description="Polar residues" evidence="2">
    <location>
        <begin position="235"/>
        <end position="246"/>
    </location>
</feature>
<feature type="compositionally biased region" description="Basic and acidic residues" evidence="2">
    <location>
        <begin position="273"/>
        <end position="304"/>
    </location>
</feature>
<dbReference type="AlphaFoldDB" id="A0A5N6U3K0"/>
<evidence type="ECO:0000256" key="1">
    <source>
        <dbReference type="PROSITE-ProRule" id="PRU00175"/>
    </source>
</evidence>
<dbReference type="OrthoDB" id="8062037at2759"/>
<keyword evidence="1" id="KW-0479">Metal-binding</keyword>
<name>A0A5N6U3K0_ASPAV</name>
<feature type="compositionally biased region" description="Polar residues" evidence="2">
    <location>
        <begin position="193"/>
        <end position="208"/>
    </location>
</feature>
<dbReference type="SMART" id="SM00184">
    <property type="entry name" value="RING"/>
    <property type="match status" value="1"/>
</dbReference>
<evidence type="ECO:0000259" key="3">
    <source>
        <dbReference type="PROSITE" id="PS50089"/>
    </source>
</evidence>
<evidence type="ECO:0000313" key="4">
    <source>
        <dbReference type="EMBL" id="KAE8153142.1"/>
    </source>
</evidence>
<proteinExistence type="predicted"/>
<dbReference type="PROSITE" id="PS50089">
    <property type="entry name" value="ZF_RING_2"/>
    <property type="match status" value="1"/>
</dbReference>
<reference evidence="4 5" key="1">
    <citation type="submission" date="2019-04" db="EMBL/GenBank/DDBJ databases">
        <title>Friends and foes A comparative genomics study of 23 Aspergillus species from section Flavi.</title>
        <authorList>
            <consortium name="DOE Joint Genome Institute"/>
            <person name="Kjaerbolling I."/>
            <person name="Vesth T."/>
            <person name="Frisvad J.C."/>
            <person name="Nybo J.L."/>
            <person name="Theobald S."/>
            <person name="Kildgaard S."/>
            <person name="Isbrandt T."/>
            <person name="Kuo A."/>
            <person name="Sato A."/>
            <person name="Lyhne E.K."/>
            <person name="Kogle M.E."/>
            <person name="Wiebenga A."/>
            <person name="Kun R.S."/>
            <person name="Lubbers R.J."/>
            <person name="Makela M.R."/>
            <person name="Barry K."/>
            <person name="Chovatia M."/>
            <person name="Clum A."/>
            <person name="Daum C."/>
            <person name="Haridas S."/>
            <person name="He G."/>
            <person name="LaButti K."/>
            <person name="Lipzen A."/>
            <person name="Mondo S."/>
            <person name="Riley R."/>
            <person name="Salamov A."/>
            <person name="Simmons B.A."/>
            <person name="Magnuson J.K."/>
            <person name="Henrissat B."/>
            <person name="Mortensen U.H."/>
            <person name="Larsen T.O."/>
            <person name="Devries R.P."/>
            <person name="Grigoriev I.V."/>
            <person name="Machida M."/>
            <person name="Baker S.E."/>
            <person name="Andersen M.R."/>
        </authorList>
    </citation>
    <scope>NUCLEOTIDE SEQUENCE [LARGE SCALE GENOMIC DNA]</scope>
    <source>
        <strain evidence="4 5">IBT 18842</strain>
    </source>
</reference>